<organism evidence="1 2">
    <name type="scientific">Candidatus Accumulibacter adjunctus</name>
    <dbReference type="NCBI Taxonomy" id="1454001"/>
    <lineage>
        <taxon>Bacteria</taxon>
        <taxon>Pseudomonadati</taxon>
        <taxon>Pseudomonadota</taxon>
        <taxon>Betaproteobacteria</taxon>
        <taxon>Candidatus Accumulibacter</taxon>
    </lineage>
</organism>
<dbReference type="EMBL" id="JFAX01000017">
    <property type="protein sequence ID" value="EXI66027.1"/>
    <property type="molecule type" value="Genomic_DNA"/>
</dbReference>
<evidence type="ECO:0000313" key="1">
    <source>
        <dbReference type="EMBL" id="EXI66027.1"/>
    </source>
</evidence>
<protein>
    <submittedName>
        <fullName evidence="1">Uncharacterized protein</fullName>
    </submittedName>
</protein>
<evidence type="ECO:0000313" key="2">
    <source>
        <dbReference type="Proteomes" id="UP000020218"/>
    </source>
</evidence>
<dbReference type="Proteomes" id="UP000020218">
    <property type="component" value="Unassembled WGS sequence"/>
</dbReference>
<proteinExistence type="predicted"/>
<accession>A0A011NN18</accession>
<reference evidence="1" key="1">
    <citation type="submission" date="2014-02" db="EMBL/GenBank/DDBJ databases">
        <title>Expanding our view of genomic diversity in Candidatus Accumulibacter clades.</title>
        <authorList>
            <person name="Skennerton C.T."/>
            <person name="Barr J.J."/>
            <person name="Slater F.R."/>
            <person name="Bond P.L."/>
            <person name="Tyson G.W."/>
        </authorList>
    </citation>
    <scope>NUCLEOTIDE SEQUENCE [LARGE SCALE GENOMIC DNA]</scope>
</reference>
<dbReference type="STRING" id="1454001.AW08_02766"/>
<sequence>MSQHSARSPAASLGDFLAAGVVAEDVPPLFPLLSARPLLAAFVALFRGGDEEVLIRLAVLKGIGTRAESPFWSPRELEEQFVWLDAVKLDTVLKRLREHELLIWDGEQRLYHLAPSGRMALAAIDLMLQFAAEEDAELGFLASQVAAGGAVGRLSADTLRHLLARLAELEAQFAAAVASGSEFRLIAAQTRLQSVWKWMEKGTAVLSGLSEEGFDDATWRLAQEIGARQSRIMRMTSVFQRELAAIARQRVHLSQGGLSSSEVAAWLKGLDLEQIVALADGALSIVAEPVFVLQDVLLDIAEAELIDRQHPDRRRSSLPPPAAVATTQELPVEPPPELADLLQVLRHLDSPLPVADVVVGGSFRSASYRLSLLPFLGEEKAPPDLAPLAALPVQLLWSAVAAAGELAAVDRAEVAAITPGVIAPLPSPPATHDFPG</sequence>
<keyword evidence="2" id="KW-1185">Reference proteome</keyword>
<name>A0A011NN18_9PROT</name>
<dbReference type="PATRIC" id="fig|1454001.3.peg.2818"/>
<dbReference type="AlphaFoldDB" id="A0A011NN18"/>
<comment type="caution">
    <text evidence="1">The sequence shown here is derived from an EMBL/GenBank/DDBJ whole genome shotgun (WGS) entry which is preliminary data.</text>
</comment>
<gene>
    <name evidence="1" type="ORF">AW08_02766</name>
</gene>